<dbReference type="Proteomes" id="UP000197138">
    <property type="component" value="Unassembled WGS sequence"/>
</dbReference>
<evidence type="ECO:0000313" key="2">
    <source>
        <dbReference type="EMBL" id="OWM86840.1"/>
    </source>
</evidence>
<reference evidence="3" key="1">
    <citation type="journal article" date="2017" name="Plant J.">
        <title>The pomegranate (Punica granatum L.) genome and the genomics of punicalagin biosynthesis.</title>
        <authorList>
            <person name="Qin G."/>
            <person name="Xu C."/>
            <person name="Ming R."/>
            <person name="Tang H."/>
            <person name="Guyot R."/>
            <person name="Kramer E.M."/>
            <person name="Hu Y."/>
            <person name="Yi X."/>
            <person name="Qi Y."/>
            <person name="Xu X."/>
            <person name="Gao Z."/>
            <person name="Pan H."/>
            <person name="Jian J."/>
            <person name="Tian Y."/>
            <person name="Yue Z."/>
            <person name="Xu Y."/>
        </authorList>
    </citation>
    <scope>NUCLEOTIDE SEQUENCE [LARGE SCALE GENOMIC DNA]</scope>
    <source>
        <strain evidence="3">cv. Dabenzi</strain>
    </source>
</reference>
<dbReference type="EMBL" id="MTKT01001080">
    <property type="protein sequence ID" value="OWM86840.1"/>
    <property type="molecule type" value="Genomic_DNA"/>
</dbReference>
<proteinExistence type="predicted"/>
<evidence type="ECO:0000313" key="3">
    <source>
        <dbReference type="Proteomes" id="UP000197138"/>
    </source>
</evidence>
<evidence type="ECO:0000256" key="1">
    <source>
        <dbReference type="SAM" id="MobiDB-lite"/>
    </source>
</evidence>
<feature type="compositionally biased region" description="Acidic residues" evidence="1">
    <location>
        <begin position="67"/>
        <end position="110"/>
    </location>
</feature>
<feature type="region of interest" description="Disordered" evidence="1">
    <location>
        <begin position="59"/>
        <end position="125"/>
    </location>
</feature>
<accession>A0A218XPS4</accession>
<dbReference type="AlphaFoldDB" id="A0A218XPS4"/>
<organism evidence="2 3">
    <name type="scientific">Punica granatum</name>
    <name type="common">Pomegranate</name>
    <dbReference type="NCBI Taxonomy" id="22663"/>
    <lineage>
        <taxon>Eukaryota</taxon>
        <taxon>Viridiplantae</taxon>
        <taxon>Streptophyta</taxon>
        <taxon>Embryophyta</taxon>
        <taxon>Tracheophyta</taxon>
        <taxon>Spermatophyta</taxon>
        <taxon>Magnoliopsida</taxon>
        <taxon>eudicotyledons</taxon>
        <taxon>Gunneridae</taxon>
        <taxon>Pentapetalae</taxon>
        <taxon>rosids</taxon>
        <taxon>malvids</taxon>
        <taxon>Myrtales</taxon>
        <taxon>Lythraceae</taxon>
        <taxon>Punica</taxon>
    </lineage>
</organism>
<sequence>MPSTFLTYYNKDAMAFENALGLELEIEFHGFLEALAAGAVAFSGAGAAEALEGEYDCGKEGRKAEGVGDEGEIDVEVDGGVGEEEGGGTEDVGEVGGDEEGAGEDDDDEDQHTRSSCRGKRSETMRKRRKRGDYGLVIWGNWRSSRGRDRYLRTLVRVRARADPIEVTVHRL</sequence>
<comment type="caution">
    <text evidence="2">The sequence shown here is derived from an EMBL/GenBank/DDBJ whole genome shotgun (WGS) entry which is preliminary data.</text>
</comment>
<protein>
    <submittedName>
        <fullName evidence="2">Uncharacterized protein</fullName>
    </submittedName>
</protein>
<gene>
    <name evidence="2" type="ORF">CDL15_Pgr015876</name>
</gene>
<name>A0A218XPS4_PUNGR</name>